<dbReference type="HOGENOM" id="CLU_2997776_0_0_1"/>
<reference evidence="3" key="2">
    <citation type="submission" date="2015-01" db="EMBL/GenBank/DDBJ databases">
        <title>Evolutionary Origins and Diversification of the Mycorrhizal Mutualists.</title>
        <authorList>
            <consortium name="DOE Joint Genome Institute"/>
            <consortium name="Mycorrhizal Genomics Consortium"/>
            <person name="Kohler A."/>
            <person name="Kuo A."/>
            <person name="Nagy L.G."/>
            <person name="Floudas D."/>
            <person name="Copeland A."/>
            <person name="Barry K.W."/>
            <person name="Cichocki N."/>
            <person name="Veneault-Fourrey C."/>
            <person name="LaButti K."/>
            <person name="Lindquist E.A."/>
            <person name="Lipzen A."/>
            <person name="Lundell T."/>
            <person name="Morin E."/>
            <person name="Murat C."/>
            <person name="Riley R."/>
            <person name="Ohm R."/>
            <person name="Sun H."/>
            <person name="Tunlid A."/>
            <person name="Henrissat B."/>
            <person name="Grigoriev I.V."/>
            <person name="Hibbett D.S."/>
            <person name="Martin F."/>
        </authorList>
    </citation>
    <scope>NUCLEOTIDE SEQUENCE [LARGE SCALE GENOMIC DNA]</scope>
    <source>
        <strain evidence="3">Foug A</strain>
    </source>
</reference>
<dbReference type="AlphaFoldDB" id="A0A0C3AJS7"/>
<evidence type="ECO:0000259" key="1">
    <source>
        <dbReference type="Pfam" id="PF13961"/>
    </source>
</evidence>
<dbReference type="OrthoDB" id="2668145at2759"/>
<evidence type="ECO:0000313" key="3">
    <source>
        <dbReference type="Proteomes" id="UP000053989"/>
    </source>
</evidence>
<accession>A0A0C3AJS7</accession>
<dbReference type="InterPro" id="IPR025314">
    <property type="entry name" value="DUF4219"/>
</dbReference>
<dbReference type="Pfam" id="PF13961">
    <property type="entry name" value="DUF4219"/>
    <property type="match status" value="1"/>
</dbReference>
<proteinExistence type="predicted"/>
<dbReference type="EMBL" id="KN822024">
    <property type="protein sequence ID" value="KIM65157.1"/>
    <property type="molecule type" value="Genomic_DNA"/>
</dbReference>
<dbReference type="InParanoid" id="A0A0C3AJS7"/>
<organism evidence="2 3">
    <name type="scientific">Scleroderma citrinum Foug A</name>
    <dbReference type="NCBI Taxonomy" id="1036808"/>
    <lineage>
        <taxon>Eukaryota</taxon>
        <taxon>Fungi</taxon>
        <taxon>Dikarya</taxon>
        <taxon>Basidiomycota</taxon>
        <taxon>Agaricomycotina</taxon>
        <taxon>Agaricomycetes</taxon>
        <taxon>Agaricomycetidae</taxon>
        <taxon>Boletales</taxon>
        <taxon>Sclerodermatineae</taxon>
        <taxon>Sclerodermataceae</taxon>
        <taxon>Scleroderma</taxon>
    </lineage>
</organism>
<gene>
    <name evidence="2" type="ORF">SCLCIDRAFT_22963</name>
</gene>
<evidence type="ECO:0000313" key="2">
    <source>
        <dbReference type="EMBL" id="KIM65157.1"/>
    </source>
</evidence>
<reference evidence="2 3" key="1">
    <citation type="submission" date="2014-04" db="EMBL/GenBank/DDBJ databases">
        <authorList>
            <consortium name="DOE Joint Genome Institute"/>
            <person name="Kuo A."/>
            <person name="Kohler A."/>
            <person name="Nagy L.G."/>
            <person name="Floudas D."/>
            <person name="Copeland A."/>
            <person name="Barry K.W."/>
            <person name="Cichocki N."/>
            <person name="Veneault-Fourrey C."/>
            <person name="LaButti K."/>
            <person name="Lindquist E.A."/>
            <person name="Lipzen A."/>
            <person name="Lundell T."/>
            <person name="Morin E."/>
            <person name="Murat C."/>
            <person name="Sun H."/>
            <person name="Tunlid A."/>
            <person name="Henrissat B."/>
            <person name="Grigoriev I.V."/>
            <person name="Hibbett D.S."/>
            <person name="Martin F."/>
            <person name="Nordberg H.P."/>
            <person name="Cantor M.N."/>
            <person name="Hua S.X."/>
        </authorList>
    </citation>
    <scope>NUCLEOTIDE SEQUENCE [LARGE SCALE GENOMIC DNA]</scope>
    <source>
        <strain evidence="2 3">Foug A</strain>
    </source>
</reference>
<protein>
    <recommendedName>
        <fullName evidence="1">DUF4219 domain-containing protein</fullName>
    </recommendedName>
</protein>
<feature type="domain" description="DUF4219" evidence="1">
    <location>
        <begin position="16"/>
        <end position="41"/>
    </location>
</feature>
<name>A0A0C3AJS7_9AGAM</name>
<sequence>MADESTSSSTPSFKKLGSSNYSTWKEEMKAFLGNKGLWTIVAVKTPNLPEGHEAPSL</sequence>
<keyword evidence="3" id="KW-1185">Reference proteome</keyword>
<dbReference type="Proteomes" id="UP000053989">
    <property type="component" value="Unassembled WGS sequence"/>
</dbReference>